<comment type="similarity">
    <text evidence="14 16">Belongs to the type III pantothenate kinase family.</text>
</comment>
<comment type="subcellular location">
    <subcellularLocation>
        <location evidence="3 16">Cytoplasm</location>
    </subcellularLocation>
</comment>
<evidence type="ECO:0000256" key="12">
    <source>
        <dbReference type="ARBA" id="ARBA00022958"/>
    </source>
</evidence>
<comment type="cofactor">
    <cofactor evidence="16">
        <name>NH4(+)</name>
        <dbReference type="ChEBI" id="CHEBI:28938"/>
    </cofactor>
    <cofactor evidence="16">
        <name>K(+)</name>
        <dbReference type="ChEBI" id="CHEBI:29103"/>
    </cofactor>
    <text evidence="16">A monovalent cation. Ammonium or potassium.</text>
</comment>
<comment type="subunit">
    <text evidence="5 16">Homodimer.</text>
</comment>
<dbReference type="HAMAP" id="MF_01274">
    <property type="entry name" value="Pantothen_kinase_3"/>
    <property type="match status" value="1"/>
</dbReference>
<keyword evidence="16" id="KW-0479">Metal-binding</keyword>
<keyword evidence="18" id="KW-1185">Reference proteome</keyword>
<evidence type="ECO:0000256" key="15">
    <source>
        <dbReference type="ARBA" id="ARBA00040883"/>
    </source>
</evidence>
<keyword evidence="12 16" id="KW-0630">Potassium</keyword>
<proteinExistence type="inferred from homology"/>
<keyword evidence="13 16" id="KW-0173">Coenzyme A biosynthesis</keyword>
<dbReference type="Proteomes" id="UP001575181">
    <property type="component" value="Unassembled WGS sequence"/>
</dbReference>
<dbReference type="CDD" id="cd24015">
    <property type="entry name" value="ASKHA_NBD_PanK-III"/>
    <property type="match status" value="1"/>
</dbReference>
<dbReference type="EC" id="2.7.1.33" evidence="6 16"/>
<keyword evidence="9 16" id="KW-0547">Nucleotide-binding</keyword>
<reference evidence="17 18" key="1">
    <citation type="submission" date="2024-08" db="EMBL/GenBank/DDBJ databases">
        <title>Whole-genome sequencing of halo(alkali)philic microorganisms from hypersaline lakes.</title>
        <authorList>
            <person name="Sorokin D.Y."/>
            <person name="Merkel A.Y."/>
            <person name="Messina E."/>
            <person name="Yakimov M."/>
        </authorList>
    </citation>
    <scope>NUCLEOTIDE SEQUENCE [LARGE SCALE GENOMIC DNA]</scope>
    <source>
        <strain evidence="17 18">Cl-TMA</strain>
    </source>
</reference>
<feature type="binding site" evidence="16">
    <location>
        <begin position="6"/>
        <end position="13"/>
    </location>
    <ligand>
        <name>ATP</name>
        <dbReference type="ChEBI" id="CHEBI:30616"/>
    </ligand>
</feature>
<evidence type="ECO:0000256" key="11">
    <source>
        <dbReference type="ARBA" id="ARBA00022840"/>
    </source>
</evidence>
<keyword evidence="7 16" id="KW-0963">Cytoplasm</keyword>
<feature type="binding site" evidence="16">
    <location>
        <begin position="101"/>
        <end position="104"/>
    </location>
    <ligand>
        <name>substrate</name>
    </ligand>
</feature>
<evidence type="ECO:0000256" key="8">
    <source>
        <dbReference type="ARBA" id="ARBA00022679"/>
    </source>
</evidence>
<dbReference type="InterPro" id="IPR004619">
    <property type="entry name" value="Type_III_PanK"/>
</dbReference>
<sequence length="251" mass="25944">MILAVDVGNTVTRVAVFGREGMEWCGRVPTDCTGLPGSLGRLLQEAPGLEEVQVAGVCSVVPKVDPDLRTLIREMGLQVLEIRPGLSADIRVGYTMPEELGVDRYANAAAAYHRYGGPVAVVDVGTALTMEIVDERGVLWGGPIFPGPEVALRGLGEHAARLQGRLPDAAGPMLASSTAEGISAGVAHGYPALVEGLISRARDAVSVPLPVILTGGGGSRLQGQVAGIAERIPHLTLEGIALLAGNRSPAP</sequence>
<evidence type="ECO:0000256" key="6">
    <source>
        <dbReference type="ARBA" id="ARBA00012102"/>
    </source>
</evidence>
<evidence type="ECO:0000256" key="10">
    <source>
        <dbReference type="ARBA" id="ARBA00022777"/>
    </source>
</evidence>
<evidence type="ECO:0000256" key="14">
    <source>
        <dbReference type="ARBA" id="ARBA00038036"/>
    </source>
</evidence>
<feature type="binding site" evidence="16">
    <location>
        <position position="126"/>
    </location>
    <ligand>
        <name>ATP</name>
        <dbReference type="ChEBI" id="CHEBI:30616"/>
    </ligand>
</feature>
<dbReference type="InterPro" id="IPR043129">
    <property type="entry name" value="ATPase_NBD"/>
</dbReference>
<evidence type="ECO:0000256" key="7">
    <source>
        <dbReference type="ARBA" id="ARBA00022490"/>
    </source>
</evidence>
<gene>
    <name evidence="16" type="primary">coaX</name>
    <name evidence="17" type="ORF">ACERLL_02125</name>
</gene>
<dbReference type="NCBIfam" id="TIGR00671">
    <property type="entry name" value="baf"/>
    <property type="match status" value="1"/>
</dbReference>
<evidence type="ECO:0000313" key="17">
    <source>
        <dbReference type="EMBL" id="MFA9459624.1"/>
    </source>
</evidence>
<keyword evidence="10 16" id="KW-0418">Kinase</keyword>
<comment type="cofactor">
    <cofactor evidence="2">
        <name>K(+)</name>
        <dbReference type="ChEBI" id="CHEBI:29103"/>
    </cofactor>
</comment>
<feature type="active site" description="Proton acceptor" evidence="16">
    <location>
        <position position="103"/>
    </location>
</feature>
<comment type="catalytic activity">
    <reaction evidence="1 16">
        <text>(R)-pantothenate + ATP = (R)-4'-phosphopantothenate + ADP + H(+)</text>
        <dbReference type="Rhea" id="RHEA:16373"/>
        <dbReference type="ChEBI" id="CHEBI:10986"/>
        <dbReference type="ChEBI" id="CHEBI:15378"/>
        <dbReference type="ChEBI" id="CHEBI:29032"/>
        <dbReference type="ChEBI" id="CHEBI:30616"/>
        <dbReference type="ChEBI" id="CHEBI:456216"/>
        <dbReference type="EC" id="2.7.1.33"/>
    </reaction>
</comment>
<dbReference type="Gene3D" id="3.30.420.40">
    <property type="match status" value="2"/>
</dbReference>
<evidence type="ECO:0000256" key="16">
    <source>
        <dbReference type="HAMAP-Rule" id="MF_01274"/>
    </source>
</evidence>
<organism evidence="17 18">
    <name type="scientific">Thiohalorhabdus methylotrophus</name>
    <dbReference type="NCBI Taxonomy" id="3242694"/>
    <lineage>
        <taxon>Bacteria</taxon>
        <taxon>Pseudomonadati</taxon>
        <taxon>Pseudomonadota</taxon>
        <taxon>Gammaproteobacteria</taxon>
        <taxon>Thiohalorhabdales</taxon>
        <taxon>Thiohalorhabdaceae</taxon>
        <taxon>Thiohalorhabdus</taxon>
    </lineage>
</organism>
<evidence type="ECO:0000256" key="4">
    <source>
        <dbReference type="ARBA" id="ARBA00005225"/>
    </source>
</evidence>
<comment type="function">
    <text evidence="16">Catalyzes the phosphorylation of pantothenate (Pan), the first step in CoA biosynthesis.</text>
</comment>
<dbReference type="PANTHER" id="PTHR34265">
    <property type="entry name" value="TYPE III PANTOTHENATE KINASE"/>
    <property type="match status" value="1"/>
</dbReference>
<feature type="binding site" evidence="16">
    <location>
        <position position="94"/>
    </location>
    <ligand>
        <name>substrate</name>
    </ligand>
</feature>
<keyword evidence="11 16" id="KW-0067">ATP-binding</keyword>
<evidence type="ECO:0000256" key="5">
    <source>
        <dbReference type="ARBA" id="ARBA00011738"/>
    </source>
</evidence>
<evidence type="ECO:0000256" key="2">
    <source>
        <dbReference type="ARBA" id="ARBA00001958"/>
    </source>
</evidence>
<evidence type="ECO:0000256" key="3">
    <source>
        <dbReference type="ARBA" id="ARBA00004496"/>
    </source>
</evidence>
<dbReference type="SUPFAM" id="SSF53067">
    <property type="entry name" value="Actin-like ATPase domain"/>
    <property type="match status" value="2"/>
</dbReference>
<evidence type="ECO:0000256" key="13">
    <source>
        <dbReference type="ARBA" id="ARBA00022993"/>
    </source>
</evidence>
<protein>
    <recommendedName>
        <fullName evidence="15 16">Type III pantothenate kinase</fullName>
        <ecNumber evidence="6 16">2.7.1.33</ecNumber>
    </recommendedName>
    <alternativeName>
        <fullName evidence="16">PanK-III</fullName>
    </alternativeName>
    <alternativeName>
        <fullName evidence="16">Pantothenic acid kinase</fullName>
    </alternativeName>
</protein>
<dbReference type="RefSeq" id="WP_373654416.1">
    <property type="nucleotide sequence ID" value="NZ_JBGUAW010000002.1"/>
</dbReference>
<name>A0ABV4TSM5_9GAMM</name>
<evidence type="ECO:0000256" key="9">
    <source>
        <dbReference type="ARBA" id="ARBA00022741"/>
    </source>
</evidence>
<dbReference type="GO" id="GO:0004594">
    <property type="term" value="F:pantothenate kinase activity"/>
    <property type="evidence" value="ECO:0007669"/>
    <property type="project" value="UniProtKB-EC"/>
</dbReference>
<evidence type="ECO:0000313" key="18">
    <source>
        <dbReference type="Proteomes" id="UP001575181"/>
    </source>
</evidence>
<dbReference type="EMBL" id="JBGUAW010000002">
    <property type="protein sequence ID" value="MFA9459624.1"/>
    <property type="molecule type" value="Genomic_DNA"/>
</dbReference>
<dbReference type="PANTHER" id="PTHR34265:SF1">
    <property type="entry name" value="TYPE III PANTOTHENATE KINASE"/>
    <property type="match status" value="1"/>
</dbReference>
<dbReference type="Pfam" id="PF03309">
    <property type="entry name" value="Pan_kinase"/>
    <property type="match status" value="1"/>
</dbReference>
<accession>A0ABV4TSM5</accession>
<comment type="pathway">
    <text evidence="4 16">Cofactor biosynthesis; coenzyme A biosynthesis; CoA from (R)-pantothenate: step 1/5.</text>
</comment>
<evidence type="ECO:0000256" key="1">
    <source>
        <dbReference type="ARBA" id="ARBA00001206"/>
    </source>
</evidence>
<feature type="binding site" evidence="16">
    <location>
        <position position="178"/>
    </location>
    <ligand>
        <name>substrate</name>
    </ligand>
</feature>
<feature type="binding site" evidence="16">
    <location>
        <position position="123"/>
    </location>
    <ligand>
        <name>K(+)</name>
        <dbReference type="ChEBI" id="CHEBI:29103"/>
    </ligand>
</feature>
<keyword evidence="8 16" id="KW-0808">Transferase</keyword>
<comment type="caution">
    <text evidence="17">The sequence shown here is derived from an EMBL/GenBank/DDBJ whole genome shotgun (WGS) entry which is preliminary data.</text>
</comment>